<feature type="transmembrane region" description="Helical" evidence="7">
    <location>
        <begin position="285"/>
        <end position="303"/>
    </location>
</feature>
<dbReference type="InterPro" id="IPR020846">
    <property type="entry name" value="MFS_dom"/>
</dbReference>
<evidence type="ECO:0000256" key="5">
    <source>
        <dbReference type="ARBA" id="ARBA00022989"/>
    </source>
</evidence>
<comment type="caution">
    <text evidence="9">The sequence shown here is derived from an EMBL/GenBank/DDBJ whole genome shotgun (WGS) entry which is preliminary data.</text>
</comment>
<dbReference type="EMBL" id="JARRAG010000002">
    <property type="protein sequence ID" value="MDG3005968.1"/>
    <property type="molecule type" value="Genomic_DNA"/>
</dbReference>
<feature type="transmembrane region" description="Helical" evidence="7">
    <location>
        <begin position="216"/>
        <end position="234"/>
    </location>
</feature>
<evidence type="ECO:0000313" key="9">
    <source>
        <dbReference type="EMBL" id="MDG3005968.1"/>
    </source>
</evidence>
<dbReference type="PROSITE" id="PS50850">
    <property type="entry name" value="MFS"/>
    <property type="match status" value="1"/>
</dbReference>
<protein>
    <submittedName>
        <fullName evidence="9">DHA2 family efflux MFS transporter permease subunit</fullName>
    </submittedName>
</protein>
<evidence type="ECO:0000256" key="1">
    <source>
        <dbReference type="ARBA" id="ARBA00004651"/>
    </source>
</evidence>
<dbReference type="Proteomes" id="UP001216907">
    <property type="component" value="Unassembled WGS sequence"/>
</dbReference>
<evidence type="ECO:0000259" key="8">
    <source>
        <dbReference type="PROSITE" id="PS50850"/>
    </source>
</evidence>
<sequence length="535" mass="58198">MASLARPPDPSRPTVNPWLIALAVTVPTFMEVLDTTIANVALRYIAGGLSASETDSEWVITSYLAANATILPISGWNSARLGRRNYFLISIAVFTIASGLCGAATSLEQLILFRVIQGLAGGGLQPSSQGILLDSFPPEKQGQAQTMFGVAALLAPVVGPFLGGYLTVNYNWRWIFYVNLPVGTLGLLACYLLVVDPDYIKKARAELRRGPLNFDYIGLGLLTLAISCWEVLLSKGQEWDWYNDPFWRVQALFLLFVVGLVGLIAWELRIANPVINLRPLGERNLAVCCVIIFCAYGVLYGASTSLPALLQSLFGYDAYASGLVQSPAGLFAVMGLFVVGMLLGRGVDARWLIAAGLLIMAAGNYWMALMNLDISPGQAIWPRVVLIVGLSMIFAPINVAAFKYTPVHLRGAAVGLLALLRNEGGSVGTSMAQTMAQRRNQFHTARVNEFLDPLNPALNSFSEQAQPYFYQQTGDPAASRLLTWQALEDLRHQQAASMAYFDIFWLFAVLALALLLLVPFMKRSVAEKGAHLAAE</sequence>
<dbReference type="InterPro" id="IPR011701">
    <property type="entry name" value="MFS"/>
</dbReference>
<dbReference type="PANTHER" id="PTHR23501">
    <property type="entry name" value="MAJOR FACILITATOR SUPERFAMILY"/>
    <property type="match status" value="1"/>
</dbReference>
<feature type="transmembrane region" description="Helical" evidence="7">
    <location>
        <begin position="147"/>
        <end position="168"/>
    </location>
</feature>
<evidence type="ECO:0000256" key="7">
    <source>
        <dbReference type="SAM" id="Phobius"/>
    </source>
</evidence>
<name>A0ABT6FEZ8_9BACT</name>
<feature type="transmembrane region" description="Helical" evidence="7">
    <location>
        <begin position="499"/>
        <end position="521"/>
    </location>
</feature>
<evidence type="ECO:0000256" key="3">
    <source>
        <dbReference type="ARBA" id="ARBA00022475"/>
    </source>
</evidence>
<feature type="transmembrane region" description="Helical" evidence="7">
    <location>
        <begin position="174"/>
        <end position="195"/>
    </location>
</feature>
<keyword evidence="3" id="KW-1003">Cell membrane</keyword>
<feature type="transmembrane region" description="Helical" evidence="7">
    <location>
        <begin position="351"/>
        <end position="368"/>
    </location>
</feature>
<evidence type="ECO:0000256" key="4">
    <source>
        <dbReference type="ARBA" id="ARBA00022692"/>
    </source>
</evidence>
<keyword evidence="6 7" id="KW-0472">Membrane</keyword>
<evidence type="ECO:0000256" key="6">
    <source>
        <dbReference type="ARBA" id="ARBA00023136"/>
    </source>
</evidence>
<dbReference type="NCBIfam" id="TIGR00711">
    <property type="entry name" value="efflux_EmrB"/>
    <property type="match status" value="1"/>
</dbReference>
<dbReference type="RefSeq" id="WP_277862281.1">
    <property type="nucleotide sequence ID" value="NZ_JARRAG010000002.1"/>
</dbReference>
<reference evidence="9 10" key="1">
    <citation type="submission" date="2023-03" db="EMBL/GenBank/DDBJ databases">
        <title>Paludisphaera mucosa sp. nov. a novel planctomycete from northern fen.</title>
        <authorList>
            <person name="Ivanova A."/>
        </authorList>
    </citation>
    <scope>NUCLEOTIDE SEQUENCE [LARGE SCALE GENOMIC DNA]</scope>
    <source>
        <strain evidence="9 10">Pla2</strain>
    </source>
</reference>
<dbReference type="Gene3D" id="1.20.1720.10">
    <property type="entry name" value="Multidrug resistance protein D"/>
    <property type="match status" value="1"/>
</dbReference>
<comment type="subcellular location">
    <subcellularLocation>
        <location evidence="1">Cell membrane</location>
        <topology evidence="1">Multi-pass membrane protein</topology>
    </subcellularLocation>
</comment>
<dbReference type="Pfam" id="PF07690">
    <property type="entry name" value="MFS_1"/>
    <property type="match status" value="1"/>
</dbReference>
<feature type="transmembrane region" description="Helical" evidence="7">
    <location>
        <begin position="380"/>
        <end position="402"/>
    </location>
</feature>
<gene>
    <name evidence="9" type="ORF">PZE19_19485</name>
</gene>
<organism evidence="9 10">
    <name type="scientific">Paludisphaera mucosa</name>
    <dbReference type="NCBI Taxonomy" id="3030827"/>
    <lineage>
        <taxon>Bacteria</taxon>
        <taxon>Pseudomonadati</taxon>
        <taxon>Planctomycetota</taxon>
        <taxon>Planctomycetia</taxon>
        <taxon>Isosphaerales</taxon>
        <taxon>Isosphaeraceae</taxon>
        <taxon>Paludisphaera</taxon>
    </lineage>
</organism>
<evidence type="ECO:0000313" key="10">
    <source>
        <dbReference type="Proteomes" id="UP001216907"/>
    </source>
</evidence>
<keyword evidence="10" id="KW-1185">Reference proteome</keyword>
<feature type="transmembrane region" description="Helical" evidence="7">
    <location>
        <begin position="246"/>
        <end position="265"/>
    </location>
</feature>
<keyword evidence="5 7" id="KW-1133">Transmembrane helix</keyword>
<feature type="transmembrane region" description="Helical" evidence="7">
    <location>
        <begin position="323"/>
        <end position="344"/>
    </location>
</feature>
<dbReference type="InterPro" id="IPR004638">
    <property type="entry name" value="EmrB-like"/>
</dbReference>
<proteinExistence type="predicted"/>
<feature type="domain" description="Major facilitator superfamily (MFS) profile" evidence="8">
    <location>
        <begin position="20"/>
        <end position="526"/>
    </location>
</feature>
<keyword evidence="2" id="KW-0813">Transport</keyword>
<feature type="transmembrane region" description="Helical" evidence="7">
    <location>
        <begin position="85"/>
        <end position="107"/>
    </location>
</feature>
<dbReference type="Gene3D" id="1.20.1250.20">
    <property type="entry name" value="MFS general substrate transporter like domains"/>
    <property type="match status" value="1"/>
</dbReference>
<dbReference type="CDD" id="cd17503">
    <property type="entry name" value="MFS_LmrB_MDR_like"/>
    <property type="match status" value="1"/>
</dbReference>
<dbReference type="InterPro" id="IPR036259">
    <property type="entry name" value="MFS_trans_sf"/>
</dbReference>
<dbReference type="SUPFAM" id="SSF103473">
    <property type="entry name" value="MFS general substrate transporter"/>
    <property type="match status" value="1"/>
</dbReference>
<accession>A0ABT6FEZ8</accession>
<evidence type="ECO:0000256" key="2">
    <source>
        <dbReference type="ARBA" id="ARBA00022448"/>
    </source>
</evidence>
<feature type="transmembrane region" description="Helical" evidence="7">
    <location>
        <begin position="20"/>
        <end position="46"/>
    </location>
</feature>
<keyword evidence="4 7" id="KW-0812">Transmembrane</keyword>
<dbReference type="PANTHER" id="PTHR23501:SF174">
    <property type="entry name" value="MULTIDRUG EXPORT PROTEIN EMRB-RELATED"/>
    <property type="match status" value="1"/>
</dbReference>